<name>A0ABU8K9B6_9HYPH</name>
<proteinExistence type="predicted"/>
<dbReference type="Proteomes" id="UP001366503">
    <property type="component" value="Unassembled WGS sequence"/>
</dbReference>
<comment type="caution">
    <text evidence="1">The sequence shown here is derived from an EMBL/GenBank/DDBJ whole genome shotgun (WGS) entry which is preliminary data.</text>
</comment>
<evidence type="ECO:0000313" key="1">
    <source>
        <dbReference type="EMBL" id="MEI9402314.1"/>
    </source>
</evidence>
<dbReference type="NCBIfam" id="NF047331">
    <property type="entry name" value="phage_HTJ"/>
    <property type="match status" value="1"/>
</dbReference>
<dbReference type="EMBL" id="JAPYKO010000004">
    <property type="protein sequence ID" value="MEI9402314.1"/>
    <property type="molecule type" value="Genomic_DNA"/>
</dbReference>
<sequence>MTDLEILIATKAALLKAMRSGALIVQHGDKRVQYRSIEDLRSALAGINDEIATAEGRPRKRVFYLDVRRGY</sequence>
<evidence type="ECO:0008006" key="3">
    <source>
        <dbReference type="Google" id="ProtNLM"/>
    </source>
</evidence>
<dbReference type="RefSeq" id="WP_337092646.1">
    <property type="nucleotide sequence ID" value="NZ_JAPYKO010000004.1"/>
</dbReference>
<accession>A0ABU8K9B6</accession>
<gene>
    <name evidence="1" type="ORF">O7A05_09070</name>
</gene>
<keyword evidence="2" id="KW-1185">Reference proteome</keyword>
<evidence type="ECO:0000313" key="2">
    <source>
        <dbReference type="Proteomes" id="UP001366503"/>
    </source>
</evidence>
<protein>
    <recommendedName>
        <fullName evidence="3">Phage tail protein</fullName>
    </recommendedName>
</protein>
<organism evidence="1 2">
    <name type="scientific">Mesorhizobium argentiipisi</name>
    <dbReference type="NCBI Taxonomy" id="3015175"/>
    <lineage>
        <taxon>Bacteria</taxon>
        <taxon>Pseudomonadati</taxon>
        <taxon>Pseudomonadota</taxon>
        <taxon>Alphaproteobacteria</taxon>
        <taxon>Hyphomicrobiales</taxon>
        <taxon>Phyllobacteriaceae</taxon>
        <taxon>Mesorhizobium</taxon>
    </lineage>
</organism>
<reference evidence="1 2" key="1">
    <citation type="submission" date="2022-12" db="EMBL/GenBank/DDBJ databases">
        <authorList>
            <person name="Muema E."/>
        </authorList>
    </citation>
    <scope>NUCLEOTIDE SEQUENCE [LARGE SCALE GENOMIC DNA]</scope>
    <source>
        <strain evidence="2">1330</strain>
    </source>
</reference>